<dbReference type="InterPro" id="IPR039564">
    <property type="entry name" value="Peptidase_C39-like"/>
</dbReference>
<sequence length="338" mass="37255">MQVQATRSSFKHIAGALLAIALLAMMLSACASTDHWPQSGPDSHSLPQRVLLEDVPFYPQERFQCGPASLAMTLNSQGLTTNPDVLRELVYIPGREGTLQVELIAAGRAHNFLVYQLDGTLDSLLKELAAGNPVLVMQNLRFGWWPQWHFAVAVGFDAEERTLILNTDTRKHYEAPIRAFINTWGRADNWAVVMLPPDQVPATAEPLKFLDAGYDLESTGQTLAAMTAYQTAEQQWPNQPAAVFGQGNLAYDMGNRKQAVRHFSRMVTRFPDIAEGWNNLGHTLGELGCRQQATEAQLCASRLAPLRFSAPAEVEPPDEIAPEYCSIPDCPQTPVTGE</sequence>
<feature type="signal peptide" evidence="2">
    <location>
        <begin position="1"/>
        <end position="31"/>
    </location>
</feature>
<evidence type="ECO:0000256" key="1">
    <source>
        <dbReference type="SAM" id="MobiDB-lite"/>
    </source>
</evidence>
<dbReference type="Proteomes" id="UP001168640">
    <property type="component" value="Unassembled WGS sequence"/>
</dbReference>
<feature type="domain" description="Peptidase C39-like" evidence="3">
    <location>
        <begin position="54"/>
        <end position="166"/>
    </location>
</feature>
<dbReference type="InterPro" id="IPR039563">
    <property type="entry name" value="Peptidase_C39_single_dom"/>
</dbReference>
<dbReference type="Pfam" id="PF13529">
    <property type="entry name" value="Peptidase_C39_2"/>
    <property type="match status" value="1"/>
</dbReference>
<dbReference type="EMBL" id="JAUMIS010000002">
    <property type="protein sequence ID" value="MDO3722859.1"/>
    <property type="molecule type" value="Genomic_DNA"/>
</dbReference>
<proteinExistence type="predicted"/>
<reference evidence="4" key="1">
    <citation type="submission" date="2023-07" db="EMBL/GenBank/DDBJ databases">
        <title>Marinobacter sp. chi1 genome sequencing and assembly.</title>
        <authorList>
            <person name="Park S."/>
        </authorList>
    </citation>
    <scope>NUCLEOTIDE SEQUENCE</scope>
    <source>
        <strain evidence="4">Chi1</strain>
    </source>
</reference>
<feature type="chain" id="PRO_5045527292" evidence="2">
    <location>
        <begin position="32"/>
        <end position="338"/>
    </location>
</feature>
<protein>
    <submittedName>
        <fullName evidence="4">PA2778 family cysteine peptidase</fullName>
    </submittedName>
</protein>
<dbReference type="Gene3D" id="3.90.70.10">
    <property type="entry name" value="Cysteine proteinases"/>
    <property type="match status" value="1"/>
</dbReference>
<evidence type="ECO:0000313" key="5">
    <source>
        <dbReference type="Proteomes" id="UP001168640"/>
    </source>
</evidence>
<dbReference type="InterPro" id="IPR011990">
    <property type="entry name" value="TPR-like_helical_dom_sf"/>
</dbReference>
<dbReference type="CDD" id="cd02549">
    <property type="entry name" value="Peptidase_C39A"/>
    <property type="match status" value="1"/>
</dbReference>
<gene>
    <name evidence="4" type="ORF">QVZ43_14135</name>
</gene>
<evidence type="ECO:0000256" key="2">
    <source>
        <dbReference type="SAM" id="SignalP"/>
    </source>
</evidence>
<dbReference type="Gene3D" id="1.25.40.10">
    <property type="entry name" value="Tetratricopeptide repeat domain"/>
    <property type="match status" value="1"/>
</dbReference>
<organism evidence="4 5">
    <name type="scientific">Marinobacter suaedae</name>
    <dbReference type="NCBI Taxonomy" id="3057675"/>
    <lineage>
        <taxon>Bacteria</taxon>
        <taxon>Pseudomonadati</taxon>
        <taxon>Pseudomonadota</taxon>
        <taxon>Gammaproteobacteria</taxon>
        <taxon>Pseudomonadales</taxon>
        <taxon>Marinobacteraceae</taxon>
        <taxon>Marinobacter</taxon>
    </lineage>
</organism>
<name>A0ABT8W3P8_9GAMM</name>
<keyword evidence="2" id="KW-0732">Signal</keyword>
<evidence type="ECO:0000259" key="3">
    <source>
        <dbReference type="Pfam" id="PF13529"/>
    </source>
</evidence>
<dbReference type="NCBIfam" id="NF033920">
    <property type="entry name" value="C39_PA2778_fam"/>
    <property type="match status" value="1"/>
</dbReference>
<dbReference type="SUPFAM" id="SSF48452">
    <property type="entry name" value="TPR-like"/>
    <property type="match status" value="1"/>
</dbReference>
<evidence type="ECO:0000313" key="4">
    <source>
        <dbReference type="EMBL" id="MDO3722859.1"/>
    </source>
</evidence>
<comment type="caution">
    <text evidence="4">The sequence shown here is derived from an EMBL/GenBank/DDBJ whole genome shotgun (WGS) entry which is preliminary data.</text>
</comment>
<keyword evidence="5" id="KW-1185">Reference proteome</keyword>
<dbReference type="PROSITE" id="PS51257">
    <property type="entry name" value="PROKAR_LIPOPROTEIN"/>
    <property type="match status" value="1"/>
</dbReference>
<feature type="region of interest" description="Disordered" evidence="1">
    <location>
        <begin position="315"/>
        <end position="338"/>
    </location>
</feature>
<dbReference type="RefSeq" id="WP_302910449.1">
    <property type="nucleotide sequence ID" value="NZ_JAUMIS010000002.1"/>
</dbReference>
<accession>A0ABT8W3P8</accession>